<dbReference type="RefSeq" id="WP_134191590.1">
    <property type="nucleotide sequence ID" value="NZ_JBHLUW010000056.1"/>
</dbReference>
<reference evidence="1 2" key="1">
    <citation type="submission" date="2019-03" db="EMBL/GenBank/DDBJ databases">
        <title>Genomic Encyclopedia of Type Strains, Phase III (KMG-III): the genomes of soil and plant-associated and newly described type strains.</title>
        <authorList>
            <person name="Whitman W."/>
        </authorList>
    </citation>
    <scope>NUCLEOTIDE SEQUENCE [LARGE SCALE GENOMIC DNA]</scope>
    <source>
        <strain evidence="1 2">LMG 29544</strain>
    </source>
</reference>
<dbReference type="EMBL" id="SORE01000006">
    <property type="protein sequence ID" value="TDY51815.1"/>
    <property type="molecule type" value="Genomic_DNA"/>
</dbReference>
<dbReference type="AlphaFoldDB" id="A0A4R8LYD7"/>
<protein>
    <submittedName>
        <fullName evidence="1">Uncharacterized protein</fullName>
    </submittedName>
</protein>
<gene>
    <name evidence="1" type="ORF">BX592_106109</name>
</gene>
<dbReference type="Proteomes" id="UP000295509">
    <property type="component" value="Unassembled WGS sequence"/>
</dbReference>
<keyword evidence="2" id="KW-1185">Reference proteome</keyword>
<name>A0A4R8LYD7_9BURK</name>
<accession>A0A4R8LYD7</accession>
<evidence type="ECO:0000313" key="1">
    <source>
        <dbReference type="EMBL" id="TDY51815.1"/>
    </source>
</evidence>
<evidence type="ECO:0000313" key="2">
    <source>
        <dbReference type="Proteomes" id="UP000295509"/>
    </source>
</evidence>
<proteinExistence type="predicted"/>
<organism evidence="1 2">
    <name type="scientific">Paraburkholderia rhizosphaerae</name>
    <dbReference type="NCBI Taxonomy" id="480658"/>
    <lineage>
        <taxon>Bacteria</taxon>
        <taxon>Pseudomonadati</taxon>
        <taxon>Pseudomonadota</taxon>
        <taxon>Betaproteobacteria</taxon>
        <taxon>Burkholderiales</taxon>
        <taxon>Burkholderiaceae</taxon>
        <taxon>Paraburkholderia</taxon>
    </lineage>
</organism>
<dbReference type="OrthoDB" id="9131169at2"/>
<comment type="caution">
    <text evidence="1">The sequence shown here is derived from an EMBL/GenBank/DDBJ whole genome shotgun (WGS) entry which is preliminary data.</text>
</comment>
<sequence>MGWQSAGLAAEEREARKALTIDLATTIWKPTGKETETQETVEEKLGLRRGVLADMLCETKPGVEDWHFALLAGKGYDKGRGRLTDQFVFEFGLGQLVEFVQNESGLIDAEKAVAEQRELDNIKVLLKSRHEAHKTFAEGLDNVRQGEVPWSKNGRRKKWKNATSAERRASFDGWLDKIEQLGCRVLDRREWNDWFRMADPAGTMEQLLWHWCDGDDGEYSAGCPPWVFGVDVDYWNNYAALSSPEFLDSLILVTESDMPYSPYHARFEQPNSKPLLSGYLITHEVTGFSVIDGELQFEPDFQGDDVAAWLSERRARVAQATQEANALIDRANRRKSGGAHG</sequence>